<dbReference type="GO" id="GO:0005975">
    <property type="term" value="P:carbohydrate metabolic process"/>
    <property type="evidence" value="ECO:0007669"/>
    <property type="project" value="InterPro"/>
</dbReference>
<dbReference type="InterPro" id="IPR050248">
    <property type="entry name" value="Polysacc_deacetylase_ArnD"/>
</dbReference>
<proteinExistence type="predicted"/>
<gene>
    <name evidence="3" type="ORF">ISALK_13350</name>
</gene>
<accession>A0AA44BG40</accession>
<dbReference type="PROSITE" id="PS51677">
    <property type="entry name" value="NODB"/>
    <property type="match status" value="1"/>
</dbReference>
<dbReference type="AlphaFoldDB" id="A0AA44BG40"/>
<evidence type="ECO:0000256" key="1">
    <source>
        <dbReference type="SAM" id="MobiDB-lite"/>
    </source>
</evidence>
<dbReference type="InterPro" id="IPR002509">
    <property type="entry name" value="NODB_dom"/>
</dbReference>
<name>A0AA44BG40_9CLOT</name>
<dbReference type="GO" id="GO:0016810">
    <property type="term" value="F:hydrolase activity, acting on carbon-nitrogen (but not peptide) bonds"/>
    <property type="evidence" value="ECO:0007669"/>
    <property type="project" value="InterPro"/>
</dbReference>
<feature type="domain" description="NodB homology" evidence="2">
    <location>
        <begin position="107"/>
        <end position="306"/>
    </location>
</feature>
<keyword evidence="4" id="KW-1185">Reference proteome</keyword>
<evidence type="ECO:0000313" key="4">
    <source>
        <dbReference type="Proteomes" id="UP000449710"/>
    </source>
</evidence>
<dbReference type="PANTHER" id="PTHR10587:SF134">
    <property type="entry name" value="SECRETED PROTEIN"/>
    <property type="match status" value="1"/>
</dbReference>
<dbReference type="EMBL" id="SUMG01000026">
    <property type="protein sequence ID" value="NBG89475.1"/>
    <property type="molecule type" value="Genomic_DNA"/>
</dbReference>
<evidence type="ECO:0000313" key="3">
    <source>
        <dbReference type="EMBL" id="NBG89475.1"/>
    </source>
</evidence>
<reference evidence="3 4" key="1">
    <citation type="submission" date="2019-04" db="EMBL/GenBank/DDBJ databases">
        <title>Isachenkonia alkalipeptolytica gen. nov. sp. nov. a new anaerobic, alkiliphilic organothrophic bacterium capable to reduce synthesized ferrihydrite isolated from a soda lake.</title>
        <authorList>
            <person name="Toshchakov S.V."/>
            <person name="Zavarzina D.G."/>
            <person name="Zhilina T.N."/>
            <person name="Kostrikina N.A."/>
            <person name="Kublanov I.V."/>
        </authorList>
    </citation>
    <scope>NUCLEOTIDE SEQUENCE [LARGE SCALE GENOMIC DNA]</scope>
    <source>
        <strain evidence="3 4">Z-1701</strain>
    </source>
</reference>
<evidence type="ECO:0000259" key="2">
    <source>
        <dbReference type="PROSITE" id="PS51677"/>
    </source>
</evidence>
<dbReference type="SUPFAM" id="SSF88713">
    <property type="entry name" value="Glycoside hydrolase/deacetylase"/>
    <property type="match status" value="1"/>
</dbReference>
<dbReference type="Proteomes" id="UP000449710">
    <property type="component" value="Unassembled WGS sequence"/>
</dbReference>
<dbReference type="Gene3D" id="3.20.20.370">
    <property type="entry name" value="Glycoside hydrolase/deacetylase"/>
    <property type="match status" value="1"/>
</dbReference>
<feature type="region of interest" description="Disordered" evidence="1">
    <location>
        <begin position="13"/>
        <end position="71"/>
    </location>
</feature>
<dbReference type="Pfam" id="PF01522">
    <property type="entry name" value="Polysacc_deac_1"/>
    <property type="match status" value="1"/>
</dbReference>
<protein>
    <submittedName>
        <fullName evidence="3">Polysaccharide deacetylase</fullName>
    </submittedName>
</protein>
<dbReference type="PANTHER" id="PTHR10587">
    <property type="entry name" value="GLYCOSYL TRANSFERASE-RELATED"/>
    <property type="match status" value="1"/>
</dbReference>
<organism evidence="3 4">
    <name type="scientific">Isachenkonia alkalipeptolytica</name>
    <dbReference type="NCBI Taxonomy" id="2565777"/>
    <lineage>
        <taxon>Bacteria</taxon>
        <taxon>Bacillati</taxon>
        <taxon>Bacillota</taxon>
        <taxon>Clostridia</taxon>
        <taxon>Eubacteriales</taxon>
        <taxon>Clostridiaceae</taxon>
        <taxon>Isachenkonia</taxon>
    </lineage>
</organism>
<dbReference type="InterPro" id="IPR011330">
    <property type="entry name" value="Glyco_hydro/deAcase_b/a-brl"/>
</dbReference>
<comment type="caution">
    <text evidence="3">The sequence shown here is derived from an EMBL/GenBank/DDBJ whole genome shotgun (WGS) entry which is preliminary data.</text>
</comment>
<sequence>MLLTLLLLVACDGDAEEDESLEDQEVLEQEQSPEEEASQDEASDLPEDEEAIEEEEEGEGEEGEKEPDEKTAALSLEEIQERYQDQEPKEWGESVTGVNSRIDTEDRVIALTFDACGGAYDQALIQYLKEQEIPATLFISGEWIDNHPDTLVALGENPNFDIANHGKHHKPLSVQGKSAYGIPGTESIEGVYEEVYGNHLKIKGLTGHRSQFFRSGTAYYDEVAVKIVEDLGEIAVNYNVLGDAGATFTANQIYESMIQAKSGSIMLFHMNHPDSDIAEGVKLGVEALREDGFEFVLLKDYRDQLQ</sequence>
<feature type="compositionally biased region" description="Acidic residues" evidence="1">
    <location>
        <begin position="13"/>
        <end position="66"/>
    </location>
</feature>